<dbReference type="OrthoDB" id="9783680at2"/>
<dbReference type="RefSeq" id="WP_123780876.1">
    <property type="nucleotide sequence ID" value="NZ_RKMG01000027.1"/>
</dbReference>
<evidence type="ECO:0000259" key="2">
    <source>
        <dbReference type="Pfam" id="PF13930"/>
    </source>
</evidence>
<dbReference type="Gene3D" id="3.40.570.10">
    <property type="entry name" value="Extracellular Endonuclease, subunit A"/>
    <property type="match status" value="1"/>
</dbReference>
<name>A0A3N4GB18_9LACT</name>
<feature type="region of interest" description="Disordered" evidence="1">
    <location>
        <begin position="66"/>
        <end position="141"/>
    </location>
</feature>
<feature type="compositionally biased region" description="Low complexity" evidence="1">
    <location>
        <begin position="119"/>
        <end position="130"/>
    </location>
</feature>
<keyword evidence="4" id="KW-1185">Reference proteome</keyword>
<feature type="compositionally biased region" description="Low complexity" evidence="1">
    <location>
        <begin position="84"/>
        <end position="108"/>
    </location>
</feature>
<sequence>MSNWQKKYPKIKSILSVLLLTMIISFLFLGNRYAQENLAEPVEVAKEVSQTSSIYQEILEEQGLASSSSKVKQAQEGAKTNPDAQASVVSEQAEASQSSTSQLAQSEANEITSNDLAESQTSPTQRTTQSNLENVHTVQPKVPSGQSYVAVNNNVPIFTDEEITGVGDGWEKYGALDDLGRVTAANALLTVDLMPADAEVREGLTSVTPTGWMQEKYDSVDGGWLYNRSHLIGYQLTGQQDNMLNLMTGTRYFNVEGMLPFENYVASYIEDTENHVRYRITPLFIGDELLARGIFMEAYSIEDQGELQFHVYVPNVQPGVELDYQTGASKENS</sequence>
<accession>A0A3N4GB18</accession>
<evidence type="ECO:0000256" key="1">
    <source>
        <dbReference type="SAM" id="MobiDB-lite"/>
    </source>
</evidence>
<dbReference type="AlphaFoldDB" id="A0A3N4GB18"/>
<feature type="domain" description="Type VII secretion system protein EssD-like" evidence="2">
    <location>
        <begin position="169"/>
        <end position="298"/>
    </location>
</feature>
<organism evidence="3 4">
    <name type="scientific">Aerococcus agrisoli</name>
    <dbReference type="NCBI Taxonomy" id="2487350"/>
    <lineage>
        <taxon>Bacteria</taxon>
        <taxon>Bacillati</taxon>
        <taxon>Bacillota</taxon>
        <taxon>Bacilli</taxon>
        <taxon>Lactobacillales</taxon>
        <taxon>Aerococcaceae</taxon>
        <taxon>Aerococcus</taxon>
    </lineage>
</organism>
<proteinExistence type="predicted"/>
<evidence type="ECO:0000313" key="3">
    <source>
        <dbReference type="EMBL" id="RPA57766.1"/>
    </source>
</evidence>
<dbReference type="InterPro" id="IPR044929">
    <property type="entry name" value="DNA/RNA_non-sp_Endonuclease_sf"/>
</dbReference>
<evidence type="ECO:0000313" key="4">
    <source>
        <dbReference type="Proteomes" id="UP000273977"/>
    </source>
</evidence>
<gene>
    <name evidence="3" type="ORF">EF384_07795</name>
</gene>
<dbReference type="Proteomes" id="UP000273977">
    <property type="component" value="Unassembled WGS sequence"/>
</dbReference>
<dbReference type="Pfam" id="PF13930">
    <property type="entry name" value="Endonuclea_NS_2"/>
    <property type="match status" value="1"/>
</dbReference>
<comment type="caution">
    <text evidence="3">The sequence shown here is derived from an EMBL/GenBank/DDBJ whole genome shotgun (WGS) entry which is preliminary data.</text>
</comment>
<dbReference type="InterPro" id="IPR044927">
    <property type="entry name" value="Endonuclea_NS_2"/>
</dbReference>
<reference evidence="3 4" key="1">
    <citation type="submission" date="2018-11" db="EMBL/GenBank/DDBJ databases">
        <title>Aerococcus sp. SJQ22, whole genome shotgun sequence.</title>
        <authorList>
            <person name="Sun L."/>
            <person name="Gao X."/>
            <person name="Chen W."/>
            <person name="Huang K."/>
        </authorList>
    </citation>
    <scope>NUCLEOTIDE SEQUENCE [LARGE SCALE GENOMIC DNA]</scope>
    <source>
        <strain evidence="3 4">SJQ22</strain>
    </source>
</reference>
<protein>
    <submittedName>
        <fullName evidence="3">DNA-entry nuclease</fullName>
    </submittedName>
</protein>
<dbReference type="EMBL" id="RKMG01000027">
    <property type="protein sequence ID" value="RPA57766.1"/>
    <property type="molecule type" value="Genomic_DNA"/>
</dbReference>
<feature type="compositionally biased region" description="Polar residues" evidence="1">
    <location>
        <begin position="109"/>
        <end position="118"/>
    </location>
</feature>